<dbReference type="OrthoDB" id="4062651at2759"/>
<dbReference type="InterPro" id="IPR008271">
    <property type="entry name" value="Ser/Thr_kinase_AS"/>
</dbReference>
<feature type="compositionally biased region" description="Low complexity" evidence="8">
    <location>
        <begin position="1"/>
        <end position="16"/>
    </location>
</feature>
<evidence type="ECO:0000313" key="11">
    <source>
        <dbReference type="EMBL" id="CAL4780008.1"/>
    </source>
</evidence>
<accession>A0A9P1CM33</accession>
<keyword evidence="2" id="KW-0547">Nucleotide-binding</keyword>
<evidence type="ECO:0000256" key="3">
    <source>
        <dbReference type="ARBA" id="ARBA00022840"/>
    </source>
</evidence>
<evidence type="ECO:0000256" key="6">
    <source>
        <dbReference type="ARBA" id="ARBA00041902"/>
    </source>
</evidence>
<dbReference type="InterPro" id="IPR011009">
    <property type="entry name" value="Kinase-like_dom_sf"/>
</dbReference>
<comment type="subunit">
    <text evidence="4">May form a complex composed of at least the catalytic subunit CRK2 and a cyclin.</text>
</comment>
<evidence type="ECO:0000256" key="1">
    <source>
        <dbReference type="ARBA" id="ARBA00006485"/>
    </source>
</evidence>
<evidence type="ECO:0000313" key="10">
    <source>
        <dbReference type="EMBL" id="CAI3992696.1"/>
    </source>
</evidence>
<reference evidence="10" key="1">
    <citation type="submission" date="2022-10" db="EMBL/GenBank/DDBJ databases">
        <authorList>
            <person name="Chen Y."/>
            <person name="Dougan E. K."/>
            <person name="Chan C."/>
            <person name="Rhodes N."/>
            <person name="Thang M."/>
        </authorList>
    </citation>
    <scope>NUCLEOTIDE SEQUENCE</scope>
</reference>
<dbReference type="AlphaFoldDB" id="A0A9P1CM33"/>
<evidence type="ECO:0000256" key="2">
    <source>
        <dbReference type="ARBA" id="ARBA00022741"/>
    </source>
</evidence>
<name>A0A9P1CM33_9DINO</name>
<dbReference type="InterPro" id="IPR000719">
    <property type="entry name" value="Prot_kinase_dom"/>
</dbReference>
<feature type="compositionally biased region" description="Basic and acidic residues" evidence="8">
    <location>
        <begin position="390"/>
        <end position="403"/>
    </location>
</feature>
<dbReference type="GO" id="GO:0007346">
    <property type="term" value="P:regulation of mitotic cell cycle"/>
    <property type="evidence" value="ECO:0007669"/>
    <property type="project" value="TreeGrafter"/>
</dbReference>
<gene>
    <name evidence="10" type="ORF">C1SCF055_LOCUS19501</name>
</gene>
<dbReference type="PANTHER" id="PTHR24056:SF508">
    <property type="entry name" value="CYCLIN-DEPENDENT KINASE 10"/>
    <property type="match status" value="1"/>
</dbReference>
<keyword evidence="12" id="KW-1185">Reference proteome</keyword>
<dbReference type="PANTHER" id="PTHR24056">
    <property type="entry name" value="CELL DIVISION PROTEIN KINASE"/>
    <property type="match status" value="1"/>
</dbReference>
<dbReference type="EMBL" id="CAMXCT030001744">
    <property type="protein sequence ID" value="CAL4780008.1"/>
    <property type="molecule type" value="Genomic_DNA"/>
</dbReference>
<dbReference type="GO" id="GO:0005524">
    <property type="term" value="F:ATP binding"/>
    <property type="evidence" value="ECO:0007669"/>
    <property type="project" value="UniProtKB-KW"/>
</dbReference>
<dbReference type="Proteomes" id="UP001152797">
    <property type="component" value="Unassembled WGS sequence"/>
</dbReference>
<reference evidence="11 12" key="2">
    <citation type="submission" date="2024-05" db="EMBL/GenBank/DDBJ databases">
        <authorList>
            <person name="Chen Y."/>
            <person name="Shah S."/>
            <person name="Dougan E. K."/>
            <person name="Thang M."/>
            <person name="Chan C."/>
        </authorList>
    </citation>
    <scope>NUCLEOTIDE SEQUENCE [LARGE SCALE GENOMIC DNA]</scope>
</reference>
<dbReference type="Pfam" id="PF00069">
    <property type="entry name" value="Pkinase"/>
    <property type="match status" value="1"/>
</dbReference>
<dbReference type="PROSITE" id="PS00108">
    <property type="entry name" value="PROTEIN_KINASE_ST"/>
    <property type="match status" value="1"/>
</dbReference>
<keyword evidence="11" id="KW-0418">Kinase</keyword>
<comment type="caution">
    <text evidence="10">The sequence shown here is derived from an EMBL/GenBank/DDBJ whole genome shotgun (WGS) entry which is preliminary data.</text>
</comment>
<dbReference type="GO" id="GO:0004674">
    <property type="term" value="F:protein serine/threonine kinase activity"/>
    <property type="evidence" value="ECO:0007669"/>
    <property type="project" value="TreeGrafter"/>
</dbReference>
<comment type="similarity">
    <text evidence="1">Belongs to the protein kinase superfamily. CMGC Ser/Thr protein kinase family. CDC2/CDKX subfamily.</text>
</comment>
<sequence length="917" mass="102688">MEKSSQESSSSDSSSSDSEKSSFGCASEKASPSPKRLKRKSAGAKSSAKPKSSAEKPRHRITKKSGPGDNEKLKAACDMAEKYVQTIKEIKCDTLWRSCIRIHEVDRRVAKETSTVSALKTAMESDQVDQDQRKHAEDFIMEIENQCRFIRNMKDFCRLARSMKVEEFVAEASSTTGSLIKCLSQDDFAAGQMLVKEPMTLRDIMHFAGKKLLDAPVFFEFIQTYTSVETPSQSFRFQWFLTTLPFAKQDKNRLWATLLQTQQNLVNECFDRIRGGATLDSLQAFVPKALKTADLGDPKRWLPKSEHVDQLEEFQNENGLCCQSMQDLQKVLVCLELHGSNMEKADKRFIATVAGFSGFSPKVSDAIGAQPDWRRPALADQGSGQKKTKQKEPALAKESKDKAIKRPTRLSVAKKVGLVQTALRPFAMFCKEKRLRAQEGSVAWKQLSGKEKQTFEQLSRESFAAQRLQTSRAGLQLRKRQCDESEKGLRFDRKIGGFAAFLRDTGKHIKEGSSMWKQLPQEEKEKYFQKPNSQSNSQTDDPTAAVAQSSSQAPASQLGDYIVKKGCARGRGTYGTVYVVEHTASGRLYAAKVETVTVSLHDEAAALLKLDHPSILPIIDKSIVLGGLSWLVMPYVPNSLHSWLHRGHPFPHEAQRALLFQLFDGLAHVHARCIVHADVKPSNILFDDQRQTFYIVDFGLSCPIPVPPQRKREQAFTLSYRPPELCMPFTDLREVLDELCDAWAAGFTVIETAGFGRFFTGESDVSIASQIQALAAEKASEIGGYQMKRCLWQKALKLRLDSSLSPEALQEAEEMVSWLEEAARLSQPQAQQFDFGFPKRRDPASMVPKLQHALLEGAPEVGQKLEKAIADFEAWIDQTLDPNFERHIKAILTFGNAKIVKDISKTQIKDLAELILG</sequence>
<evidence type="ECO:0000256" key="4">
    <source>
        <dbReference type="ARBA" id="ARBA00038543"/>
    </source>
</evidence>
<dbReference type="Gene3D" id="1.10.510.10">
    <property type="entry name" value="Transferase(Phosphotransferase) domain 1"/>
    <property type="match status" value="1"/>
</dbReference>
<dbReference type="PROSITE" id="PS50011">
    <property type="entry name" value="PROTEIN_KINASE_DOM"/>
    <property type="match status" value="1"/>
</dbReference>
<evidence type="ECO:0000256" key="8">
    <source>
        <dbReference type="SAM" id="MobiDB-lite"/>
    </source>
</evidence>
<evidence type="ECO:0000313" key="12">
    <source>
        <dbReference type="Proteomes" id="UP001152797"/>
    </source>
</evidence>
<keyword evidence="11" id="KW-0808">Transferase</keyword>
<dbReference type="SMART" id="SM00220">
    <property type="entry name" value="S_TKc"/>
    <property type="match status" value="1"/>
</dbReference>
<organism evidence="10">
    <name type="scientific">Cladocopium goreaui</name>
    <dbReference type="NCBI Taxonomy" id="2562237"/>
    <lineage>
        <taxon>Eukaryota</taxon>
        <taxon>Sar</taxon>
        <taxon>Alveolata</taxon>
        <taxon>Dinophyceae</taxon>
        <taxon>Suessiales</taxon>
        <taxon>Symbiodiniaceae</taxon>
        <taxon>Cladocopium</taxon>
    </lineage>
</organism>
<feature type="domain" description="Protein kinase" evidence="9">
    <location>
        <begin position="563"/>
        <end position="855"/>
    </location>
</feature>
<dbReference type="EMBL" id="CAMXCT020001744">
    <property type="protein sequence ID" value="CAL1146071.1"/>
    <property type="molecule type" value="Genomic_DNA"/>
</dbReference>
<feature type="region of interest" description="Disordered" evidence="8">
    <location>
        <begin position="524"/>
        <end position="552"/>
    </location>
</feature>
<dbReference type="InterPro" id="IPR050108">
    <property type="entry name" value="CDK"/>
</dbReference>
<feature type="region of interest" description="Disordered" evidence="8">
    <location>
        <begin position="375"/>
        <end position="403"/>
    </location>
</feature>
<proteinExistence type="inferred from homology"/>
<evidence type="ECO:0000259" key="9">
    <source>
        <dbReference type="PROSITE" id="PS50011"/>
    </source>
</evidence>
<feature type="region of interest" description="Disordered" evidence="8">
    <location>
        <begin position="1"/>
        <end position="72"/>
    </location>
</feature>
<evidence type="ECO:0000256" key="7">
    <source>
        <dbReference type="ARBA" id="ARBA00042858"/>
    </source>
</evidence>
<feature type="compositionally biased region" description="Polar residues" evidence="8">
    <location>
        <begin position="530"/>
        <end position="541"/>
    </location>
</feature>
<dbReference type="GO" id="GO:0005634">
    <property type="term" value="C:nucleus"/>
    <property type="evidence" value="ECO:0007669"/>
    <property type="project" value="TreeGrafter"/>
</dbReference>
<dbReference type="SUPFAM" id="SSF56112">
    <property type="entry name" value="Protein kinase-like (PK-like)"/>
    <property type="match status" value="1"/>
</dbReference>
<evidence type="ECO:0000256" key="5">
    <source>
        <dbReference type="ARBA" id="ARBA00039612"/>
    </source>
</evidence>
<keyword evidence="3" id="KW-0067">ATP-binding</keyword>
<dbReference type="EMBL" id="CAMXCT010001744">
    <property type="protein sequence ID" value="CAI3992696.1"/>
    <property type="molecule type" value="Genomic_DNA"/>
</dbReference>
<protein>
    <recommendedName>
        <fullName evidence="5">Cyclin-dependent kinase 2 homolog</fullName>
    </recommendedName>
    <alternativeName>
        <fullName evidence="6">Cell division control protein 2 homolog</fullName>
    </alternativeName>
    <alternativeName>
        <fullName evidence="7">cdc2-related kinase 2</fullName>
    </alternativeName>
</protein>